<evidence type="ECO:0000313" key="3">
    <source>
        <dbReference type="Proteomes" id="UP001164653"/>
    </source>
</evidence>
<gene>
    <name evidence="2" type="ORF">ON006_28780</name>
</gene>
<dbReference type="Pfam" id="PF01381">
    <property type="entry name" value="HTH_3"/>
    <property type="match status" value="1"/>
</dbReference>
<dbReference type="Proteomes" id="UP001164653">
    <property type="component" value="Chromosome"/>
</dbReference>
<reference evidence="2" key="1">
    <citation type="submission" date="2022-11" db="EMBL/GenBank/DDBJ databases">
        <title>Dyadobacter pollutisoli sp. nov., isolated from plastic dumped soil.</title>
        <authorList>
            <person name="Kim J.M."/>
            <person name="Kim K.R."/>
            <person name="Lee J.K."/>
            <person name="Hao L."/>
            <person name="Jeon C.O."/>
        </authorList>
    </citation>
    <scope>NUCLEOTIDE SEQUENCE</scope>
    <source>
        <strain evidence="2">U1</strain>
    </source>
</reference>
<dbReference type="PROSITE" id="PS50943">
    <property type="entry name" value="HTH_CROC1"/>
    <property type="match status" value="1"/>
</dbReference>
<evidence type="ECO:0000259" key="1">
    <source>
        <dbReference type="PROSITE" id="PS50943"/>
    </source>
</evidence>
<sequence length="123" mass="13950">MIKPITNESDFQEAGKVIDALLDADLIENPADRKRALDILEAITVLAIDYEKRHYPIPKPDPIEAIKERMEQLHLTRKDVAPYFGGENRVSEVLNKKRNLTIKMIRELSKNLGIPADTLLTAC</sequence>
<dbReference type="RefSeq" id="WP_244821632.1">
    <property type="nucleotide sequence ID" value="NZ_CP112998.1"/>
</dbReference>
<name>A0A9E8SLE2_9BACT</name>
<accession>A0A9E8SLE2</accession>
<dbReference type="PANTHER" id="PTHR40455">
    <property type="entry name" value="ANTITOXIN HIGA"/>
    <property type="match status" value="1"/>
</dbReference>
<dbReference type="EMBL" id="CP112998">
    <property type="protein sequence ID" value="WAC11716.1"/>
    <property type="molecule type" value="Genomic_DNA"/>
</dbReference>
<organism evidence="2 3">
    <name type="scientific">Dyadobacter pollutisoli</name>
    <dbReference type="NCBI Taxonomy" id="2910158"/>
    <lineage>
        <taxon>Bacteria</taxon>
        <taxon>Pseudomonadati</taxon>
        <taxon>Bacteroidota</taxon>
        <taxon>Cytophagia</taxon>
        <taxon>Cytophagales</taxon>
        <taxon>Spirosomataceae</taxon>
        <taxon>Dyadobacter</taxon>
    </lineage>
</organism>
<dbReference type="AlphaFoldDB" id="A0A9E8SLE2"/>
<dbReference type="GO" id="GO:0001046">
    <property type="term" value="F:core promoter sequence-specific DNA binding"/>
    <property type="evidence" value="ECO:0007669"/>
    <property type="project" value="TreeGrafter"/>
</dbReference>
<dbReference type="GO" id="GO:0006355">
    <property type="term" value="P:regulation of DNA-templated transcription"/>
    <property type="evidence" value="ECO:0007669"/>
    <property type="project" value="InterPro"/>
</dbReference>
<dbReference type="KEGG" id="dpf:ON006_28780"/>
<dbReference type="CDD" id="cd00093">
    <property type="entry name" value="HTH_XRE"/>
    <property type="match status" value="1"/>
</dbReference>
<dbReference type="Gene3D" id="1.10.260.40">
    <property type="entry name" value="lambda repressor-like DNA-binding domains"/>
    <property type="match status" value="1"/>
</dbReference>
<feature type="domain" description="HTH cro/C1-type" evidence="1">
    <location>
        <begin position="66"/>
        <end position="119"/>
    </location>
</feature>
<dbReference type="PANTHER" id="PTHR40455:SF1">
    <property type="entry name" value="ANTITOXIN HIGA"/>
    <property type="match status" value="1"/>
</dbReference>
<proteinExistence type="predicted"/>
<dbReference type="SMART" id="SM00530">
    <property type="entry name" value="HTH_XRE"/>
    <property type="match status" value="1"/>
</dbReference>
<protein>
    <submittedName>
        <fullName evidence="2">Helix-turn-helix domain-containing protein</fullName>
    </submittedName>
</protein>
<dbReference type="InterPro" id="IPR010982">
    <property type="entry name" value="Lambda_DNA-bd_dom_sf"/>
</dbReference>
<evidence type="ECO:0000313" key="2">
    <source>
        <dbReference type="EMBL" id="WAC11716.1"/>
    </source>
</evidence>
<keyword evidence="3" id="KW-1185">Reference proteome</keyword>
<dbReference type="SUPFAM" id="SSF47413">
    <property type="entry name" value="lambda repressor-like DNA-binding domains"/>
    <property type="match status" value="1"/>
</dbReference>
<dbReference type="InterPro" id="IPR039060">
    <property type="entry name" value="Antitox_HigA"/>
</dbReference>
<dbReference type="InterPro" id="IPR001387">
    <property type="entry name" value="Cro/C1-type_HTH"/>
</dbReference>